<sequence length="127" mass="14465">MVDKIHNRGNHSAVLQLKVALKNKSACSSRRMMRRLLHLCCVFDGETFGTQRIVLQLSFPEYFSFLFFFSVWKPRRVFYPPALRPGDEGRGERDGSSDLGCCHSNVGKQIKYKLLIAAGSWRRGAVV</sequence>
<reference evidence="1" key="1">
    <citation type="submission" date="2022-05" db="EMBL/GenBank/DDBJ databases">
        <title>Chromosome-level genome of Chaenocephalus aceratus.</title>
        <authorList>
            <person name="Park H."/>
        </authorList>
    </citation>
    <scope>NUCLEOTIDE SEQUENCE</scope>
    <source>
        <strain evidence="1">KU_202001</strain>
    </source>
</reference>
<accession>A0ACB9VWC5</accession>
<keyword evidence="2" id="KW-1185">Reference proteome</keyword>
<organism evidence="1 2">
    <name type="scientific">Chaenocephalus aceratus</name>
    <name type="common">Blackfin icefish</name>
    <name type="synonym">Chaenichthys aceratus</name>
    <dbReference type="NCBI Taxonomy" id="36190"/>
    <lineage>
        <taxon>Eukaryota</taxon>
        <taxon>Metazoa</taxon>
        <taxon>Chordata</taxon>
        <taxon>Craniata</taxon>
        <taxon>Vertebrata</taxon>
        <taxon>Euteleostomi</taxon>
        <taxon>Actinopterygii</taxon>
        <taxon>Neopterygii</taxon>
        <taxon>Teleostei</taxon>
        <taxon>Neoteleostei</taxon>
        <taxon>Acanthomorphata</taxon>
        <taxon>Eupercaria</taxon>
        <taxon>Perciformes</taxon>
        <taxon>Notothenioidei</taxon>
        <taxon>Channichthyidae</taxon>
        <taxon>Chaenocephalus</taxon>
    </lineage>
</organism>
<evidence type="ECO:0000313" key="2">
    <source>
        <dbReference type="Proteomes" id="UP001057452"/>
    </source>
</evidence>
<dbReference type="Proteomes" id="UP001057452">
    <property type="component" value="Chromosome 15"/>
</dbReference>
<gene>
    <name evidence="1" type="ORF">KUCAC02_026343</name>
</gene>
<evidence type="ECO:0000313" key="1">
    <source>
        <dbReference type="EMBL" id="KAI4804726.1"/>
    </source>
</evidence>
<dbReference type="EMBL" id="CM043799">
    <property type="protein sequence ID" value="KAI4804726.1"/>
    <property type="molecule type" value="Genomic_DNA"/>
</dbReference>
<comment type="caution">
    <text evidence="1">The sequence shown here is derived from an EMBL/GenBank/DDBJ whole genome shotgun (WGS) entry which is preliminary data.</text>
</comment>
<protein>
    <submittedName>
        <fullName evidence="1">Uncharacterized protein</fullName>
    </submittedName>
</protein>
<name>A0ACB9VWC5_CHAAC</name>
<proteinExistence type="predicted"/>